<evidence type="ECO:0000259" key="1">
    <source>
        <dbReference type="Pfam" id="PF12965"/>
    </source>
</evidence>
<evidence type="ECO:0000313" key="2">
    <source>
        <dbReference type="EMBL" id="KDA00951.1"/>
    </source>
</evidence>
<accession>A0A059G2D2</accession>
<dbReference type="Pfam" id="PF13481">
    <property type="entry name" value="AAA_25"/>
    <property type="match status" value="1"/>
</dbReference>
<reference evidence="2 3" key="1">
    <citation type="journal article" date="2014" name="Antonie Van Leeuwenhoek">
        <title>Hyphomonas beringensis sp. nov. and Hyphomonas chukchiensis sp. nov., isolated from surface seawater of the Bering Sea and Chukchi Sea.</title>
        <authorList>
            <person name="Li C."/>
            <person name="Lai Q."/>
            <person name="Li G."/>
            <person name="Dong C."/>
            <person name="Wang J."/>
            <person name="Liao Y."/>
            <person name="Shao Z."/>
        </authorList>
    </citation>
    <scope>NUCLEOTIDE SEQUENCE [LARGE SCALE GENOMIC DNA]</scope>
    <source>
        <strain evidence="2 3">SCH89</strain>
    </source>
</reference>
<dbReference type="STRING" id="1280953.HOC_18069"/>
<dbReference type="PATRIC" id="fig|1280953.3.peg.3617"/>
<dbReference type="SUPFAM" id="SSF52540">
    <property type="entry name" value="P-loop containing nucleoside triphosphate hydrolases"/>
    <property type="match status" value="1"/>
</dbReference>
<dbReference type="RefSeq" id="WP_051625073.1">
    <property type="nucleotide sequence ID" value="NZ_ARYL01000042.1"/>
</dbReference>
<feature type="domain" description="DUF3854" evidence="1">
    <location>
        <begin position="3"/>
        <end position="78"/>
    </location>
</feature>
<gene>
    <name evidence="2" type="ORF">HOC_18069</name>
</gene>
<dbReference type="Proteomes" id="UP000024942">
    <property type="component" value="Unassembled WGS sequence"/>
</dbReference>
<dbReference type="Pfam" id="PF12965">
    <property type="entry name" value="DUF3854"/>
    <property type="match status" value="1"/>
</dbReference>
<proteinExistence type="predicted"/>
<sequence length="453" mass="49492">MIQSQLLPELQEFHWAGRDVNIVFDSDIAEKARVQDAETRLATELSSRGARIFKVRLPHGHAGEKIGVDDYLLTHSADELVDLINATQVSEGGYKQPIALQDLIASDYPPTSWTWQDFILKGEVNLLYGDGGVGKSLLALHAAIAVSAGEPLCGRPTQTMPVLGLFAEDGEAEMQRRVRTILHDRGLATDADLPIRLWCQPGEETLLAIIEDTGIVKEQPRLHALRAELASIGQPAFVILDGFADLFALNESLRLPVNAALKRVLGGLCRDFGATVLVLAHPSKASMADGTNYSGSTAFNNGVRQRLNLELATIDRDAVSCVAPPRILKVAKSNYGALEELPLWFSGYSIDVKPSGPVLSVDDERSAVLKAMLQLIDRGVRVINRNGAAGDARTLQDFTKTVNEAVSLSLPWRRVKDHLRYLVDDGQLAYREADKSTRPHVKAAFVRGIKCPL</sequence>
<dbReference type="InterPro" id="IPR024385">
    <property type="entry name" value="DUF3854"/>
</dbReference>
<evidence type="ECO:0000313" key="3">
    <source>
        <dbReference type="Proteomes" id="UP000024942"/>
    </source>
</evidence>
<organism evidence="2 3">
    <name type="scientific">Hyphomonas oceanitis SCH89</name>
    <dbReference type="NCBI Taxonomy" id="1280953"/>
    <lineage>
        <taxon>Bacteria</taxon>
        <taxon>Pseudomonadati</taxon>
        <taxon>Pseudomonadota</taxon>
        <taxon>Alphaproteobacteria</taxon>
        <taxon>Hyphomonadales</taxon>
        <taxon>Hyphomonadaceae</taxon>
        <taxon>Hyphomonas</taxon>
    </lineage>
</organism>
<dbReference type="OrthoDB" id="1496333at2"/>
<dbReference type="InterPro" id="IPR027417">
    <property type="entry name" value="P-loop_NTPase"/>
</dbReference>
<protein>
    <submittedName>
        <fullName evidence="2">ATPase-like protein</fullName>
    </submittedName>
</protein>
<dbReference type="eggNOG" id="COG3598">
    <property type="taxonomic scope" value="Bacteria"/>
</dbReference>
<comment type="caution">
    <text evidence="2">The sequence shown here is derived from an EMBL/GenBank/DDBJ whole genome shotgun (WGS) entry which is preliminary data.</text>
</comment>
<name>A0A059G2D2_9PROT</name>
<dbReference type="Gene3D" id="3.40.50.300">
    <property type="entry name" value="P-loop containing nucleotide triphosphate hydrolases"/>
    <property type="match status" value="1"/>
</dbReference>
<dbReference type="AlphaFoldDB" id="A0A059G2D2"/>
<dbReference type="EMBL" id="ARYL01000042">
    <property type="protein sequence ID" value="KDA00951.1"/>
    <property type="molecule type" value="Genomic_DNA"/>
</dbReference>
<keyword evidence="3" id="KW-1185">Reference proteome</keyword>